<dbReference type="GO" id="GO:0004659">
    <property type="term" value="F:prenyltransferase activity"/>
    <property type="evidence" value="ECO:0007669"/>
    <property type="project" value="TreeGrafter"/>
</dbReference>
<dbReference type="Proteomes" id="UP001397290">
    <property type="component" value="Unassembled WGS sequence"/>
</dbReference>
<keyword evidence="2" id="KW-0808">Transferase</keyword>
<reference evidence="4 5" key="1">
    <citation type="submission" date="2020-02" db="EMBL/GenBank/DDBJ databases">
        <title>Comparative genomics of the hypocrealean fungal genus Beauvera.</title>
        <authorList>
            <person name="Showalter D.N."/>
            <person name="Bushley K.E."/>
            <person name="Rehner S.A."/>
        </authorList>
    </citation>
    <scope>NUCLEOTIDE SEQUENCE [LARGE SCALE GENOMIC DNA]</scope>
    <source>
        <strain evidence="4 5">ARSEF4384</strain>
    </source>
</reference>
<dbReference type="NCBIfam" id="TIGR03429">
    <property type="entry name" value="arom_pren_DMATS"/>
    <property type="match status" value="1"/>
</dbReference>
<dbReference type="EMBL" id="JAAHCF010000912">
    <property type="protein sequence ID" value="KAK8141590.1"/>
    <property type="molecule type" value="Genomic_DNA"/>
</dbReference>
<dbReference type="PANTHER" id="PTHR40627">
    <property type="entry name" value="INDOLE PRENYLTRANSFERASE TDIB-RELATED"/>
    <property type="match status" value="1"/>
</dbReference>
<organism evidence="4 5">
    <name type="scientific">Beauveria asiatica</name>
    <dbReference type="NCBI Taxonomy" id="1069075"/>
    <lineage>
        <taxon>Eukaryota</taxon>
        <taxon>Fungi</taxon>
        <taxon>Dikarya</taxon>
        <taxon>Ascomycota</taxon>
        <taxon>Pezizomycotina</taxon>
        <taxon>Sordariomycetes</taxon>
        <taxon>Hypocreomycetidae</taxon>
        <taxon>Hypocreales</taxon>
        <taxon>Cordycipitaceae</taxon>
        <taxon>Beauveria</taxon>
    </lineage>
</organism>
<evidence type="ECO:0000313" key="5">
    <source>
        <dbReference type="Proteomes" id="UP001397290"/>
    </source>
</evidence>
<dbReference type="CDD" id="cd13929">
    <property type="entry name" value="PT-DMATS_CymD"/>
    <property type="match status" value="1"/>
</dbReference>
<dbReference type="Pfam" id="PF11991">
    <property type="entry name" value="Trp_DMAT"/>
    <property type="match status" value="1"/>
</dbReference>
<evidence type="ECO:0008006" key="6">
    <source>
        <dbReference type="Google" id="ProtNLM"/>
    </source>
</evidence>
<dbReference type="SFLD" id="SFLDS00036">
    <property type="entry name" value="Aromatic_Prenyltransferase"/>
    <property type="match status" value="1"/>
</dbReference>
<evidence type="ECO:0000256" key="3">
    <source>
        <dbReference type="SAM" id="MobiDB-lite"/>
    </source>
</evidence>
<comment type="caution">
    <text evidence="4">The sequence shown here is derived from an EMBL/GenBank/DDBJ whole genome shotgun (WGS) entry which is preliminary data.</text>
</comment>
<accession>A0AAW0RHS1</accession>
<dbReference type="InterPro" id="IPR033964">
    <property type="entry name" value="ABBA"/>
</dbReference>
<evidence type="ECO:0000256" key="2">
    <source>
        <dbReference type="ARBA" id="ARBA00022679"/>
    </source>
</evidence>
<protein>
    <recommendedName>
        <fullName evidence="6">Dimethylallyl tryptophan synthase 1</fullName>
    </recommendedName>
</protein>
<sequence length="646" mass="71940">MAARSTGKGIIYAPMCDMTAVAPQHGAHGLSGKSWSTLAQLLPSRCPDYDYWWQLTGKQLSTILEAARYPISSQYEALLFHYFWFVPSMGPAPLDSKVPAWPTQLSLEGLPIEFSWKWNTASRGPEIRYTIEPMGQLRGTAEDPLNQDATRELLNRLQVAFPSVNLNWANHFFATLYDADRSKYVSSSAPDELYNTTTLVAAEFKPAHIGFKTYFIPRWLGLDGSEHNFKVWWDKGLRKIASNGPASAILMSFINTSQQGKLLTPVTRAHDMVYLIALQISMIAVDNVHEANSRLKVYFRSPLSSISAILDMLTLGGRMPMAQSQYQDVRSLLTAITCSSREISDDAELPKPQIRFLDANINSEATTALTPSSGQYYYVDIAPTLSLPEVKFFLNLEHYGPDDGNLARRLTSWMDSRGRGEYCGQYTSMLDVLSACRPIKEAKGIHKSLSYSLAAELYFCRNDTASWDTFFAHHITCKRIVITYANENTYDIQFQLKVRLSVEFNVDPYLSHLAEYPELPPPRSQLRIRLAPPSFTATVTKQVPASSVGTKSTVQSTRAAQTGGPWTTGTNRPIPRAALGFLIALACDEAMDGRIGATSSRAARRFTSFEEWHQVSRGIYFTASHATIVAHVGTYRNLSGVGDSHG</sequence>
<dbReference type="GO" id="GO:0009820">
    <property type="term" value="P:alkaloid metabolic process"/>
    <property type="evidence" value="ECO:0007669"/>
    <property type="project" value="InterPro"/>
</dbReference>
<feature type="region of interest" description="Disordered" evidence="3">
    <location>
        <begin position="546"/>
        <end position="569"/>
    </location>
</feature>
<keyword evidence="5" id="KW-1185">Reference proteome</keyword>
<dbReference type="PANTHER" id="PTHR40627:SF4">
    <property type="entry name" value="PRENYLTRANSFERASE ASQH1-RELATED"/>
    <property type="match status" value="1"/>
</dbReference>
<proteinExistence type="inferred from homology"/>
<dbReference type="AlphaFoldDB" id="A0AAW0RHS1"/>
<name>A0AAW0RHS1_9HYPO</name>
<evidence type="ECO:0000256" key="1">
    <source>
        <dbReference type="ARBA" id="ARBA00010209"/>
    </source>
</evidence>
<evidence type="ECO:0000313" key="4">
    <source>
        <dbReference type="EMBL" id="KAK8141590.1"/>
    </source>
</evidence>
<gene>
    <name evidence="4" type="ORF">G3M48_010264</name>
</gene>
<dbReference type="InterPro" id="IPR017795">
    <property type="entry name" value="ABBA_NscD-like"/>
</dbReference>
<comment type="similarity">
    <text evidence="1">Belongs to the tryptophan dimethylallyltransferase family.</text>
</comment>